<evidence type="ECO:0000256" key="5">
    <source>
        <dbReference type="ARBA" id="ARBA00023212"/>
    </source>
</evidence>
<feature type="compositionally biased region" description="Polar residues" evidence="7">
    <location>
        <begin position="603"/>
        <end position="612"/>
    </location>
</feature>
<feature type="compositionally biased region" description="Polar residues" evidence="7">
    <location>
        <begin position="35"/>
        <end position="62"/>
    </location>
</feature>
<keyword evidence="4 6" id="KW-0175">Coiled coil</keyword>
<dbReference type="AlphaFoldDB" id="A0A6J2SMS5"/>
<reference evidence="9 10" key="1">
    <citation type="submission" date="2025-04" db="UniProtKB">
        <authorList>
            <consortium name="RefSeq"/>
        </authorList>
    </citation>
    <scope>IDENTIFICATION</scope>
    <source>
        <strain evidence="9 10">15085-1641.00</strain>
        <tissue evidence="9 10">Whole body</tissue>
    </source>
</reference>
<evidence type="ECO:0000256" key="1">
    <source>
        <dbReference type="ARBA" id="ARBA00004300"/>
    </source>
</evidence>
<feature type="compositionally biased region" description="Acidic residues" evidence="7">
    <location>
        <begin position="84"/>
        <end position="94"/>
    </location>
</feature>
<sequence>MLIPATYKANNEPAPRGVSPIGQEEAESMGKQSEADNTSGKTLKKNSYISVHSKSLTPSDATKINCVEEDEELALSDGEQFGLVDDEDDDEEEEQHQHQQQQQQHHERTTNRRIGPQGDEMGAKLKLELTKYKQELKEYNETTKDLEKKYMKINYELSEMQQKHGQFVVRRSTSPEMETPSEADVDGVLLDRYCPSSTSIGSDLTVKGRNGQNVFSSNSSFMTVLAAPSSTGTMQAAPSSSLAKRKGNRHQSKVRSQQLTTGAYEQKVVASRDHTRRGLRTASEGQENDPSLEDMYNVLKDVINTQQDHKSKYAYKQDSGEFSQLYTTIKDLKSEQVQYRSIIRHQQERISDYHTRCVKAQEIMKTQKHEIDKLHVNNKQLESSIYNDIDTLRSKIDSKLKSVAQLPHLMREEHTKYENVLRENCLMAEKLHSLQKEATQLKCKIDELGKRKLITVNRLKAAERDLKIFKNYNAALKTEKHRLAEELTTTKLQLDTLQAAGKRQLSRHREQTEKQRRELQKRIFDLELKLSRSQNSTSSLIQERDSLIAELQTQLHTLVHNFEVSQKHIRVLRRHIYTMTSGGTTGGPASVSLAVPSSSVSPQRSCPTSEQGTSRTNTQTRQSSPCTIRLGTPRTLKART</sequence>
<feature type="compositionally biased region" description="Basic residues" evidence="7">
    <location>
        <begin position="243"/>
        <end position="253"/>
    </location>
</feature>
<feature type="compositionally biased region" description="Low complexity" evidence="7">
    <location>
        <begin position="588"/>
        <end position="602"/>
    </location>
</feature>
<dbReference type="PANTHER" id="PTHR23162:SF10">
    <property type="entry name" value="FI13205P"/>
    <property type="match status" value="1"/>
</dbReference>
<protein>
    <submittedName>
        <fullName evidence="9">Uncharacterized protein LOC111600862 isoform X1</fullName>
    </submittedName>
    <submittedName>
        <fullName evidence="10">Uncharacterized protein LOC115483196 isoform X1</fullName>
    </submittedName>
</protein>
<dbReference type="OMA" id="MNTSQDH"/>
<dbReference type="OrthoDB" id="413404at2759"/>
<feature type="coiled-coil region" evidence="6">
    <location>
        <begin position="122"/>
        <end position="163"/>
    </location>
</feature>
<keyword evidence="3" id="KW-0963">Cytoplasm</keyword>
<dbReference type="GO" id="GO:1902017">
    <property type="term" value="P:regulation of cilium assembly"/>
    <property type="evidence" value="ECO:0007669"/>
    <property type="project" value="TreeGrafter"/>
</dbReference>
<feature type="region of interest" description="Disordered" evidence="7">
    <location>
        <begin position="581"/>
        <end position="640"/>
    </location>
</feature>
<feature type="region of interest" description="Disordered" evidence="7">
    <location>
        <begin position="231"/>
        <end position="291"/>
    </location>
</feature>
<dbReference type="PANTHER" id="PTHR23162">
    <property type="entry name" value="OUTER DENSE FIBER OF SPERM TAILS 2"/>
    <property type="match status" value="1"/>
</dbReference>
<evidence type="ECO:0000313" key="10">
    <source>
        <dbReference type="RefSeq" id="XP_030080255.1"/>
    </source>
</evidence>
<keyword evidence="5" id="KW-0206">Cytoskeleton</keyword>
<gene>
    <name evidence="9" type="primary">LOC111600862</name>
    <name evidence="10" type="synonym">LOC115483196</name>
</gene>
<dbReference type="InterPro" id="IPR026099">
    <property type="entry name" value="Odf2-rel"/>
</dbReference>
<comment type="subcellular location">
    <subcellularLocation>
        <location evidence="1">Cytoplasm</location>
        <location evidence="1">Cytoskeleton</location>
        <location evidence="1">Microtubule organizing center</location>
        <location evidence="1">Centrosome</location>
    </subcellularLocation>
</comment>
<accession>A0A6J2SMS5</accession>
<proteinExistence type="inferred from homology"/>
<dbReference type="RefSeq" id="XP_030080255.1">
    <property type="nucleotide sequence ID" value="XM_030224395.1"/>
</dbReference>
<evidence type="ECO:0000313" key="9">
    <source>
        <dbReference type="RefSeq" id="XP_030079013.1"/>
    </source>
</evidence>
<dbReference type="GeneID" id="111600862"/>
<keyword evidence="8" id="KW-1185">Reference proteome</keyword>
<evidence type="ECO:0000256" key="3">
    <source>
        <dbReference type="ARBA" id="ARBA00022490"/>
    </source>
</evidence>
<feature type="compositionally biased region" description="Polar residues" evidence="7">
    <location>
        <begin position="231"/>
        <end position="242"/>
    </location>
</feature>
<dbReference type="KEGG" id="dhe:115483196"/>
<comment type="similarity">
    <text evidence="2">Belongs to the ODF2 family.</text>
</comment>
<evidence type="ECO:0000256" key="7">
    <source>
        <dbReference type="SAM" id="MobiDB-lite"/>
    </source>
</evidence>
<evidence type="ECO:0000256" key="6">
    <source>
        <dbReference type="SAM" id="Coils"/>
    </source>
</evidence>
<name>A0A6J2SMS5_DROHY</name>
<evidence type="ECO:0000256" key="2">
    <source>
        <dbReference type="ARBA" id="ARBA00009316"/>
    </source>
</evidence>
<organism evidence="8 9">
    <name type="scientific">Drosophila hydei</name>
    <name type="common">Fruit fly</name>
    <dbReference type="NCBI Taxonomy" id="7224"/>
    <lineage>
        <taxon>Eukaryota</taxon>
        <taxon>Metazoa</taxon>
        <taxon>Ecdysozoa</taxon>
        <taxon>Arthropoda</taxon>
        <taxon>Hexapoda</taxon>
        <taxon>Insecta</taxon>
        <taxon>Pterygota</taxon>
        <taxon>Neoptera</taxon>
        <taxon>Endopterygota</taxon>
        <taxon>Diptera</taxon>
        <taxon>Brachycera</taxon>
        <taxon>Muscomorpha</taxon>
        <taxon>Ephydroidea</taxon>
        <taxon>Drosophilidae</taxon>
        <taxon>Drosophila</taxon>
    </lineage>
</organism>
<feature type="compositionally biased region" description="Low complexity" evidence="7">
    <location>
        <begin position="613"/>
        <end position="624"/>
    </location>
</feature>
<evidence type="ECO:0000313" key="8">
    <source>
        <dbReference type="Proteomes" id="UP000504633"/>
    </source>
</evidence>
<dbReference type="RefSeq" id="XP_030079013.1">
    <property type="nucleotide sequence ID" value="XM_030223153.1"/>
</dbReference>
<feature type="coiled-coil region" evidence="6">
    <location>
        <begin position="431"/>
        <end position="536"/>
    </location>
</feature>
<feature type="compositionally biased region" description="Polar residues" evidence="7">
    <location>
        <begin position="254"/>
        <end position="263"/>
    </location>
</feature>
<feature type="region of interest" description="Disordered" evidence="7">
    <location>
        <begin position="1"/>
        <end position="119"/>
    </location>
</feature>
<dbReference type="GO" id="GO:0005813">
    <property type="term" value="C:centrosome"/>
    <property type="evidence" value="ECO:0007669"/>
    <property type="project" value="UniProtKB-SubCell"/>
</dbReference>
<evidence type="ECO:0000256" key="4">
    <source>
        <dbReference type="ARBA" id="ARBA00023054"/>
    </source>
</evidence>
<dbReference type="Proteomes" id="UP000504633">
    <property type="component" value="Unplaced"/>
</dbReference>